<sequence>MNIHFLAPYYLEPKILFELIDSMIAQTRGDWILTVVDDQYPGTAAEDYIKEIGDPRIEYVRNEVNLGATANVTKCMELGRGTYLVVMGADDALEPNYVETVLGMFERHPNAIMAHPGVVVIDENSKPHDPLPLADRVKIFAGRNAWKHRELDGPEALASLMNGNWLYVPAMAFRQDVVQGTKIRQDFGSIGDLGWVTELLLKGGTLALDPTPAFRYRRHMASHSSNHAKDVVRFDEEKYFYLDAAKRLEAKGWTKAARAARLHVFSRLHAMQSALDALKGGDVKRTMALAKRGLS</sequence>
<protein>
    <recommendedName>
        <fullName evidence="1">Glycosyltransferase 2-like domain-containing protein</fullName>
    </recommendedName>
</protein>
<dbReference type="RefSeq" id="WP_065915375.1">
    <property type="nucleotide sequence ID" value="NZ_CP016793.1"/>
</dbReference>
<dbReference type="EMBL" id="CP016793">
    <property type="protein sequence ID" value="ANZ36977.1"/>
    <property type="molecule type" value="Genomic_DNA"/>
</dbReference>
<evidence type="ECO:0000259" key="1">
    <source>
        <dbReference type="Pfam" id="PF00535"/>
    </source>
</evidence>
<gene>
    <name evidence="2" type="ORF">BBK82_13750</name>
</gene>
<dbReference type="Gene3D" id="3.90.550.10">
    <property type="entry name" value="Spore Coat Polysaccharide Biosynthesis Protein SpsA, Chain A"/>
    <property type="match status" value="1"/>
</dbReference>
<evidence type="ECO:0000313" key="2">
    <source>
        <dbReference type="EMBL" id="ANZ36977.1"/>
    </source>
</evidence>
<dbReference type="Proteomes" id="UP000093053">
    <property type="component" value="Chromosome"/>
</dbReference>
<dbReference type="InterPro" id="IPR029044">
    <property type="entry name" value="Nucleotide-diphossugar_trans"/>
</dbReference>
<feature type="domain" description="Glycosyltransferase 2-like" evidence="1">
    <location>
        <begin position="8"/>
        <end position="127"/>
    </location>
</feature>
<dbReference type="InterPro" id="IPR050834">
    <property type="entry name" value="Glycosyltransf_2"/>
</dbReference>
<proteinExistence type="predicted"/>
<keyword evidence="3" id="KW-1185">Reference proteome</keyword>
<evidence type="ECO:0000313" key="3">
    <source>
        <dbReference type="Proteomes" id="UP000093053"/>
    </source>
</evidence>
<dbReference type="PANTHER" id="PTHR43685:SF2">
    <property type="entry name" value="GLYCOSYLTRANSFERASE 2-LIKE DOMAIN-CONTAINING PROTEIN"/>
    <property type="match status" value="1"/>
</dbReference>
<dbReference type="KEGG" id="led:BBK82_13750"/>
<dbReference type="STRING" id="1586287.BBK82_13750"/>
<dbReference type="SUPFAM" id="SSF53448">
    <property type="entry name" value="Nucleotide-diphospho-sugar transferases"/>
    <property type="match status" value="1"/>
</dbReference>
<organism evidence="2 3">
    <name type="scientific">Lentzea guizhouensis</name>
    <dbReference type="NCBI Taxonomy" id="1586287"/>
    <lineage>
        <taxon>Bacteria</taxon>
        <taxon>Bacillati</taxon>
        <taxon>Actinomycetota</taxon>
        <taxon>Actinomycetes</taxon>
        <taxon>Pseudonocardiales</taxon>
        <taxon>Pseudonocardiaceae</taxon>
        <taxon>Lentzea</taxon>
    </lineage>
</organism>
<dbReference type="OrthoDB" id="3177103at2"/>
<name>A0A1B2HGX4_9PSEU</name>
<dbReference type="PANTHER" id="PTHR43685">
    <property type="entry name" value="GLYCOSYLTRANSFERASE"/>
    <property type="match status" value="1"/>
</dbReference>
<dbReference type="Pfam" id="PF00535">
    <property type="entry name" value="Glycos_transf_2"/>
    <property type="match status" value="1"/>
</dbReference>
<reference evidence="2 3" key="1">
    <citation type="submission" date="2016-07" db="EMBL/GenBank/DDBJ databases">
        <title>Complete genome sequence of the Lentzea guizhouensis DHS C013.</title>
        <authorList>
            <person name="Cao C."/>
        </authorList>
    </citation>
    <scope>NUCLEOTIDE SEQUENCE [LARGE SCALE GENOMIC DNA]</scope>
    <source>
        <strain evidence="2 3">DHS C013</strain>
    </source>
</reference>
<accession>A0A1B2HGX4</accession>
<dbReference type="InterPro" id="IPR001173">
    <property type="entry name" value="Glyco_trans_2-like"/>
</dbReference>
<dbReference type="AlphaFoldDB" id="A0A1B2HGX4"/>